<keyword evidence="14" id="KW-0472">Membrane</keyword>
<feature type="coiled-coil region" evidence="13">
    <location>
        <begin position="368"/>
        <end position="395"/>
    </location>
</feature>
<dbReference type="CDD" id="cd17574">
    <property type="entry name" value="REC_OmpR"/>
    <property type="match status" value="1"/>
</dbReference>
<keyword evidence="9" id="KW-0805">Transcription regulation</keyword>
<dbReference type="SMART" id="SM00448">
    <property type="entry name" value="REC"/>
    <property type="match status" value="1"/>
</dbReference>
<evidence type="ECO:0000259" key="17">
    <source>
        <dbReference type="PROSITE" id="PS50110"/>
    </source>
</evidence>
<keyword evidence="18" id="KW-0813">Transport</keyword>
<dbReference type="InterPro" id="IPR018060">
    <property type="entry name" value="HTH_AraC"/>
</dbReference>
<keyword evidence="14" id="KW-0812">Transmembrane</keyword>
<dbReference type="SUPFAM" id="SSF55874">
    <property type="entry name" value="ATPase domain of HSP90 chaperone/DNA topoisomerase II/histidine kinase"/>
    <property type="match status" value="1"/>
</dbReference>
<evidence type="ECO:0000256" key="13">
    <source>
        <dbReference type="SAM" id="Coils"/>
    </source>
</evidence>
<dbReference type="InterPro" id="IPR003661">
    <property type="entry name" value="HisK_dim/P_dom"/>
</dbReference>
<dbReference type="InterPro" id="IPR005467">
    <property type="entry name" value="His_kinase_dom"/>
</dbReference>
<dbReference type="EC" id="2.7.13.3" evidence="2"/>
<evidence type="ECO:0000256" key="8">
    <source>
        <dbReference type="ARBA" id="ARBA00023012"/>
    </source>
</evidence>
<evidence type="ECO:0000313" key="18">
    <source>
        <dbReference type="EMBL" id="SFU46444.1"/>
    </source>
</evidence>
<dbReference type="SUPFAM" id="SSF53822">
    <property type="entry name" value="Periplasmic binding protein-like I"/>
    <property type="match status" value="1"/>
</dbReference>
<dbReference type="GO" id="GO:0000155">
    <property type="term" value="F:phosphorelay sensor kinase activity"/>
    <property type="evidence" value="ECO:0007669"/>
    <property type="project" value="InterPro"/>
</dbReference>
<dbReference type="Pfam" id="PF02518">
    <property type="entry name" value="HATPase_c"/>
    <property type="match status" value="1"/>
</dbReference>
<keyword evidence="4" id="KW-0808">Transferase</keyword>
<keyword evidence="6" id="KW-0418">Kinase</keyword>
<dbReference type="InterPro" id="IPR036097">
    <property type="entry name" value="HisK_dim/P_sf"/>
</dbReference>
<dbReference type="InterPro" id="IPR028082">
    <property type="entry name" value="Peripla_BP_I"/>
</dbReference>
<dbReference type="SMART" id="SM00342">
    <property type="entry name" value="HTH_ARAC"/>
    <property type="match status" value="1"/>
</dbReference>
<dbReference type="InterPro" id="IPR004358">
    <property type="entry name" value="Sig_transdc_His_kin-like_C"/>
</dbReference>
<evidence type="ECO:0000256" key="10">
    <source>
        <dbReference type="ARBA" id="ARBA00023125"/>
    </source>
</evidence>
<evidence type="ECO:0000259" key="16">
    <source>
        <dbReference type="PROSITE" id="PS50109"/>
    </source>
</evidence>
<dbReference type="CDD" id="cd00075">
    <property type="entry name" value="HATPase"/>
    <property type="match status" value="1"/>
</dbReference>
<dbReference type="PANTHER" id="PTHR43547:SF2">
    <property type="entry name" value="HYBRID SIGNAL TRANSDUCTION HISTIDINE KINASE C"/>
    <property type="match status" value="1"/>
</dbReference>
<dbReference type="InterPro" id="IPR003594">
    <property type="entry name" value="HATPase_dom"/>
</dbReference>
<dbReference type="EMBL" id="FPBK01000004">
    <property type="protein sequence ID" value="SFU46444.1"/>
    <property type="molecule type" value="Genomic_DNA"/>
</dbReference>
<dbReference type="Pfam" id="PF12833">
    <property type="entry name" value="HTH_18"/>
    <property type="match status" value="1"/>
</dbReference>
<evidence type="ECO:0000256" key="14">
    <source>
        <dbReference type="SAM" id="Phobius"/>
    </source>
</evidence>
<dbReference type="CDD" id="cd06308">
    <property type="entry name" value="PBP1_sensor_kinase-like"/>
    <property type="match status" value="1"/>
</dbReference>
<dbReference type="FunFam" id="3.30.565.10:FF:000037">
    <property type="entry name" value="Hybrid sensor histidine kinase/response regulator"/>
    <property type="match status" value="1"/>
</dbReference>
<evidence type="ECO:0000256" key="1">
    <source>
        <dbReference type="ARBA" id="ARBA00000085"/>
    </source>
</evidence>
<dbReference type="Pfam" id="PF00512">
    <property type="entry name" value="HisKA"/>
    <property type="match status" value="1"/>
</dbReference>
<dbReference type="GO" id="GO:0005524">
    <property type="term" value="F:ATP binding"/>
    <property type="evidence" value="ECO:0007669"/>
    <property type="project" value="UniProtKB-KW"/>
</dbReference>
<name>A0A1I7GDB6_9FLAO</name>
<dbReference type="PANTHER" id="PTHR43547">
    <property type="entry name" value="TWO-COMPONENT HISTIDINE KINASE"/>
    <property type="match status" value="1"/>
</dbReference>
<dbReference type="Proteomes" id="UP000199138">
    <property type="component" value="Unassembled WGS sequence"/>
</dbReference>
<dbReference type="SUPFAM" id="SSF46689">
    <property type="entry name" value="Homeodomain-like"/>
    <property type="match status" value="1"/>
</dbReference>
<dbReference type="SUPFAM" id="SSF52172">
    <property type="entry name" value="CheY-like"/>
    <property type="match status" value="1"/>
</dbReference>
<keyword evidence="5" id="KW-0547">Nucleotide-binding</keyword>
<dbReference type="PROSITE" id="PS00041">
    <property type="entry name" value="HTH_ARAC_FAMILY_1"/>
    <property type="match status" value="1"/>
</dbReference>
<evidence type="ECO:0000256" key="2">
    <source>
        <dbReference type="ARBA" id="ARBA00012438"/>
    </source>
</evidence>
<evidence type="ECO:0000256" key="7">
    <source>
        <dbReference type="ARBA" id="ARBA00022840"/>
    </source>
</evidence>
<dbReference type="GO" id="GO:0003700">
    <property type="term" value="F:DNA-binding transcription factor activity"/>
    <property type="evidence" value="ECO:0007669"/>
    <property type="project" value="InterPro"/>
</dbReference>
<keyword evidence="19" id="KW-1185">Reference proteome</keyword>
<dbReference type="Gene3D" id="3.30.565.10">
    <property type="entry name" value="Histidine kinase-like ATPase, C-terminal domain"/>
    <property type="match status" value="1"/>
</dbReference>
<organism evidence="18 19">
    <name type="scientific">Pustulibacterium marinum</name>
    <dbReference type="NCBI Taxonomy" id="1224947"/>
    <lineage>
        <taxon>Bacteria</taxon>
        <taxon>Pseudomonadati</taxon>
        <taxon>Bacteroidota</taxon>
        <taxon>Flavobacteriia</taxon>
        <taxon>Flavobacteriales</taxon>
        <taxon>Flavobacteriaceae</taxon>
        <taxon>Pustulibacterium</taxon>
    </lineage>
</organism>
<feature type="modified residue" description="4-aspartylphosphate" evidence="12">
    <location>
        <position position="712"/>
    </location>
</feature>
<keyword evidence="8" id="KW-0902">Two-component regulatory system</keyword>
<evidence type="ECO:0000256" key="12">
    <source>
        <dbReference type="PROSITE-ProRule" id="PRU00169"/>
    </source>
</evidence>
<evidence type="ECO:0000313" key="19">
    <source>
        <dbReference type="Proteomes" id="UP000199138"/>
    </source>
</evidence>
<keyword evidence="14" id="KW-1133">Transmembrane helix</keyword>
<dbReference type="Gene3D" id="1.10.10.60">
    <property type="entry name" value="Homeodomain-like"/>
    <property type="match status" value="1"/>
</dbReference>
<keyword evidence="11" id="KW-0804">Transcription</keyword>
<dbReference type="GO" id="GO:0043565">
    <property type="term" value="F:sequence-specific DNA binding"/>
    <property type="evidence" value="ECO:0007669"/>
    <property type="project" value="InterPro"/>
</dbReference>
<dbReference type="InterPro" id="IPR018062">
    <property type="entry name" value="HTH_AraC-typ_CS"/>
</dbReference>
<dbReference type="CDD" id="cd00082">
    <property type="entry name" value="HisKA"/>
    <property type="match status" value="1"/>
</dbReference>
<keyword evidence="10" id="KW-0238">DNA-binding</keyword>
<dbReference type="Pfam" id="PF00072">
    <property type="entry name" value="Response_reg"/>
    <property type="match status" value="1"/>
</dbReference>
<dbReference type="Gene3D" id="3.40.50.2300">
    <property type="match status" value="3"/>
</dbReference>
<dbReference type="OrthoDB" id="1522078at2"/>
<accession>A0A1I7GDB6</accession>
<reference evidence="18 19" key="1">
    <citation type="submission" date="2016-10" db="EMBL/GenBank/DDBJ databases">
        <authorList>
            <person name="de Groot N.N."/>
        </authorList>
    </citation>
    <scope>NUCLEOTIDE SEQUENCE [LARGE SCALE GENOMIC DNA]</scope>
    <source>
        <strain evidence="18 19">CGMCC 1.12333</strain>
    </source>
</reference>
<gene>
    <name evidence="18" type="ORF">SAMN05216480_104123</name>
</gene>
<dbReference type="SMART" id="SM00388">
    <property type="entry name" value="HisKA"/>
    <property type="match status" value="1"/>
</dbReference>
<evidence type="ECO:0000256" key="3">
    <source>
        <dbReference type="ARBA" id="ARBA00022553"/>
    </source>
</evidence>
<dbReference type="PROSITE" id="PS50110">
    <property type="entry name" value="RESPONSE_REGULATORY"/>
    <property type="match status" value="1"/>
</dbReference>
<evidence type="ECO:0000256" key="11">
    <source>
        <dbReference type="ARBA" id="ARBA00023163"/>
    </source>
</evidence>
<dbReference type="InterPro" id="IPR025997">
    <property type="entry name" value="SBP_2_dom"/>
</dbReference>
<dbReference type="PROSITE" id="PS50109">
    <property type="entry name" value="HIS_KIN"/>
    <property type="match status" value="1"/>
</dbReference>
<dbReference type="InterPro" id="IPR001789">
    <property type="entry name" value="Sig_transdc_resp-reg_receiver"/>
</dbReference>
<keyword evidence="7" id="KW-0067">ATP-binding</keyword>
<dbReference type="AlphaFoldDB" id="A0A1I7GDB6"/>
<proteinExistence type="predicted"/>
<evidence type="ECO:0000256" key="9">
    <source>
        <dbReference type="ARBA" id="ARBA00023015"/>
    </source>
</evidence>
<dbReference type="SMART" id="SM00387">
    <property type="entry name" value="HATPase_c"/>
    <property type="match status" value="1"/>
</dbReference>
<dbReference type="Gene3D" id="1.10.287.130">
    <property type="match status" value="1"/>
</dbReference>
<dbReference type="SUPFAM" id="SSF47384">
    <property type="entry name" value="Homodimeric domain of signal transducing histidine kinase"/>
    <property type="match status" value="1"/>
</dbReference>
<dbReference type="InterPro" id="IPR009057">
    <property type="entry name" value="Homeodomain-like_sf"/>
</dbReference>
<sequence length="909" mass="103134">MKLFRILYTITIFCFLWCFISCDTNDDEKKIKIGFSQAMTTDDWRLQMNYTMKVEASLHPEVDLEILDAENDVDKQINDIETFIKKGIDVLIVSPIASKPLTAVVKKAKEHGIPVIAIDRKTEGEFFDAYVGADNITVGREAAAYAGTHQTGTGKIIELTGLKSSSPAQERSLGFLQGLTKYPKLQLVKSIEGDWEKESITESFKNYLKNHDDIEFVFAHNDRMAYGAWQEARKLGVEDKLKFIGVDGLNTPDGGVALVQKGVLQASILYPTGGNDALQLALDLVNEIPVENHKMLNTIVVNNINANILKHQMDRVDQQQGIIETQQSFLKEQQEKYTSLNMLLKILLALLIVIFGLAVYSIYSGISIARKRKELENTNKTVIAQRDEIKKIANELRETHEARLNFFTGISHEFKTPLTLIMSYTESLLHQLENNKKLENNELKLIYNNSNRLKRLIDQLLDFRKIEDQRFAIKVREVNIYDFLKGVIAYFKPEAARRNINIDFKSRKKHVPLFIDTELMDKVFFNLLSNGLKFTPNNGTIKIRIIENENNTVEITVSDSGIGIPNEEIQHIFEPFYQASNNSRPSSGIGLYVAKQFVELHSGTITATSSKGTIFSIFLKQGTDHFSEDDVQASGDLDKETVFNPLLPVEINTVSSKENDALENSILIIEDNPELIQFLRGKLQNSFQIFTSDGSDATDIATTQIPDMIICDINLVEKDGFTISKTLKSDLRTSHIPIVMLTALSDEYSRIKGLESGVDLYITKPFSFDVLLQSIQNVLYNRERLRFHYTNSIDEITPEKFHQPEQNFLLKLNEIIETEMTDAQFTVEKLADKMNISRVQLYRKVKAILGVSVSEHINEVRLQKAKLLLQDGKLSISEIAYSVGFSSPNYFSTLFKNKFKISPSDYKSN</sequence>
<comment type="catalytic activity">
    <reaction evidence="1">
        <text>ATP + protein L-histidine = ADP + protein N-phospho-L-histidine.</text>
        <dbReference type="EC" id="2.7.13.3"/>
    </reaction>
</comment>
<feature type="transmembrane region" description="Helical" evidence="14">
    <location>
        <begin position="342"/>
        <end position="363"/>
    </location>
</feature>
<feature type="domain" description="Histidine kinase" evidence="16">
    <location>
        <begin position="409"/>
        <end position="623"/>
    </location>
</feature>
<dbReference type="STRING" id="1224947.SAMN05216480_104123"/>
<dbReference type="PROSITE" id="PS01124">
    <property type="entry name" value="HTH_ARAC_FAMILY_2"/>
    <property type="match status" value="1"/>
</dbReference>
<keyword evidence="3 12" id="KW-0597">Phosphoprotein</keyword>
<evidence type="ECO:0000259" key="15">
    <source>
        <dbReference type="PROSITE" id="PS01124"/>
    </source>
</evidence>
<dbReference type="InterPro" id="IPR011006">
    <property type="entry name" value="CheY-like_superfamily"/>
</dbReference>
<dbReference type="RefSeq" id="WP_093024587.1">
    <property type="nucleotide sequence ID" value="NZ_FPBK01000004.1"/>
</dbReference>
<dbReference type="InterPro" id="IPR036890">
    <property type="entry name" value="HATPase_C_sf"/>
</dbReference>
<dbReference type="PRINTS" id="PR00344">
    <property type="entry name" value="BCTRLSENSOR"/>
</dbReference>
<evidence type="ECO:0000256" key="4">
    <source>
        <dbReference type="ARBA" id="ARBA00022679"/>
    </source>
</evidence>
<evidence type="ECO:0000256" key="6">
    <source>
        <dbReference type="ARBA" id="ARBA00022777"/>
    </source>
</evidence>
<keyword evidence="13" id="KW-0175">Coiled coil</keyword>
<protein>
    <recommendedName>
        <fullName evidence="2">histidine kinase</fullName>
        <ecNumber evidence="2">2.7.13.3</ecNumber>
    </recommendedName>
</protein>
<dbReference type="Pfam" id="PF13407">
    <property type="entry name" value="Peripla_BP_4"/>
    <property type="match status" value="1"/>
</dbReference>
<evidence type="ECO:0000256" key="5">
    <source>
        <dbReference type="ARBA" id="ARBA00022741"/>
    </source>
</evidence>
<feature type="domain" description="Response regulatory" evidence="17">
    <location>
        <begin position="665"/>
        <end position="779"/>
    </location>
</feature>
<feature type="domain" description="HTH araC/xylS-type" evidence="15">
    <location>
        <begin position="810"/>
        <end position="909"/>
    </location>
</feature>
<keyword evidence="18" id="KW-0762">Sugar transport</keyword>